<dbReference type="EC" id="3.1.2.-" evidence="3"/>
<keyword evidence="4" id="KW-1185">Reference proteome</keyword>
<dbReference type="InterPro" id="IPR029069">
    <property type="entry name" value="HotDog_dom_sf"/>
</dbReference>
<dbReference type="EMBL" id="JBHUEM010000003">
    <property type="protein sequence ID" value="MFD1735689.1"/>
    <property type="molecule type" value="Genomic_DNA"/>
</dbReference>
<dbReference type="NCBIfam" id="TIGR00369">
    <property type="entry name" value="unchar_dom_1"/>
    <property type="match status" value="1"/>
</dbReference>
<dbReference type="InterPro" id="IPR052061">
    <property type="entry name" value="PTE-AB_protein"/>
</dbReference>
<protein>
    <submittedName>
        <fullName evidence="3">PaaI family thioesterase</fullName>
        <ecNumber evidence="3">3.1.2.-</ecNumber>
    </submittedName>
</protein>
<accession>A0ABW4LKF4</accession>
<sequence length="169" mass="18852">MEEVKGKIHEQVMEYLQYANEEEELVITQVLDGLLRKQRKENGSYLGGLLKASSSFDEKEQQLVMTIPNSYIIQNALNIVHGGITATLLDSAMGTLVHKILPEDMAAVTSEMKINYVAPGVGEDIKCVASIIHRGKKTFVCEGKVYRHDGKLMAHSTASFFIIPRRKSE</sequence>
<evidence type="ECO:0000256" key="1">
    <source>
        <dbReference type="ARBA" id="ARBA00022801"/>
    </source>
</evidence>
<dbReference type="PANTHER" id="PTHR47260">
    <property type="entry name" value="UPF0644 PROTEIN PB2B4.06"/>
    <property type="match status" value="1"/>
</dbReference>
<evidence type="ECO:0000259" key="2">
    <source>
        <dbReference type="Pfam" id="PF03061"/>
    </source>
</evidence>
<feature type="domain" description="Thioesterase" evidence="2">
    <location>
        <begin position="78"/>
        <end position="153"/>
    </location>
</feature>
<dbReference type="Proteomes" id="UP001597214">
    <property type="component" value="Unassembled WGS sequence"/>
</dbReference>
<comment type="caution">
    <text evidence="3">The sequence shown here is derived from an EMBL/GenBank/DDBJ whole genome shotgun (WGS) entry which is preliminary data.</text>
</comment>
<dbReference type="GO" id="GO:0016787">
    <property type="term" value="F:hydrolase activity"/>
    <property type="evidence" value="ECO:0007669"/>
    <property type="project" value="UniProtKB-KW"/>
</dbReference>
<dbReference type="InterPro" id="IPR006683">
    <property type="entry name" value="Thioestr_dom"/>
</dbReference>
<dbReference type="Gene3D" id="3.10.129.10">
    <property type="entry name" value="Hotdog Thioesterase"/>
    <property type="match status" value="1"/>
</dbReference>
<dbReference type="InterPro" id="IPR003736">
    <property type="entry name" value="PAAI_dom"/>
</dbReference>
<reference evidence="4" key="1">
    <citation type="journal article" date="2019" name="Int. J. Syst. Evol. Microbiol.">
        <title>The Global Catalogue of Microorganisms (GCM) 10K type strain sequencing project: providing services to taxonomists for standard genome sequencing and annotation.</title>
        <authorList>
            <consortium name="The Broad Institute Genomics Platform"/>
            <consortium name="The Broad Institute Genome Sequencing Center for Infectious Disease"/>
            <person name="Wu L."/>
            <person name="Ma J."/>
        </authorList>
    </citation>
    <scope>NUCLEOTIDE SEQUENCE [LARGE SCALE GENOMIC DNA]</scope>
    <source>
        <strain evidence="4">CCUG 49339</strain>
    </source>
</reference>
<dbReference type="PANTHER" id="PTHR47260:SF3">
    <property type="entry name" value="THIOESTERASE FAMILY PROTEIN (AFU_ORTHOLOGUE AFUA_7G03960)"/>
    <property type="match status" value="1"/>
</dbReference>
<organism evidence="3 4">
    <name type="scientific">Bacillus salitolerans</name>
    <dbReference type="NCBI Taxonomy" id="1437434"/>
    <lineage>
        <taxon>Bacteria</taxon>
        <taxon>Bacillati</taxon>
        <taxon>Bacillota</taxon>
        <taxon>Bacilli</taxon>
        <taxon>Bacillales</taxon>
        <taxon>Bacillaceae</taxon>
        <taxon>Bacillus</taxon>
    </lineage>
</organism>
<keyword evidence="1 3" id="KW-0378">Hydrolase</keyword>
<evidence type="ECO:0000313" key="4">
    <source>
        <dbReference type="Proteomes" id="UP001597214"/>
    </source>
</evidence>
<evidence type="ECO:0000313" key="3">
    <source>
        <dbReference type="EMBL" id="MFD1735689.1"/>
    </source>
</evidence>
<gene>
    <name evidence="3" type="ORF">ACFSCX_03840</name>
</gene>
<proteinExistence type="predicted"/>
<dbReference type="CDD" id="cd03443">
    <property type="entry name" value="PaaI_thioesterase"/>
    <property type="match status" value="1"/>
</dbReference>
<name>A0ABW4LKF4_9BACI</name>
<dbReference type="RefSeq" id="WP_377926793.1">
    <property type="nucleotide sequence ID" value="NZ_JBHUEM010000003.1"/>
</dbReference>
<dbReference type="Pfam" id="PF03061">
    <property type="entry name" value="4HBT"/>
    <property type="match status" value="1"/>
</dbReference>
<dbReference type="SUPFAM" id="SSF54637">
    <property type="entry name" value="Thioesterase/thiol ester dehydrase-isomerase"/>
    <property type="match status" value="1"/>
</dbReference>